<dbReference type="PANTHER" id="PTHR47529:SF1">
    <property type="entry name" value="PERIPLASMIC CHAPERONE PPID"/>
    <property type="match status" value="1"/>
</dbReference>
<keyword evidence="5" id="KW-1133">Transmembrane helix</keyword>
<keyword evidence="5" id="KW-0812">Transmembrane</keyword>
<dbReference type="STRING" id="118110.XW81_02180"/>
<reference evidence="6 7" key="1">
    <citation type="submission" date="2015-04" db="EMBL/GenBank/DDBJ databases">
        <title>Buchnera aphidicola assembly.</title>
        <authorList>
            <person name="Zhang Y."/>
        </authorList>
    </citation>
    <scope>NUCLEOTIDE SEQUENCE [LARGE SCALE GENOMIC DNA]</scope>
    <source>
        <strain evidence="6 7">SC</strain>
    </source>
</reference>
<accession>A0A172WE17</accession>
<evidence type="ECO:0000256" key="4">
    <source>
        <dbReference type="ARBA" id="ARBA00023186"/>
    </source>
</evidence>
<protein>
    <recommendedName>
        <fullName evidence="8">Peptidylprolyl isomerase</fullName>
    </recommendedName>
</protein>
<keyword evidence="3 5" id="KW-0472">Membrane</keyword>
<evidence type="ECO:0000256" key="3">
    <source>
        <dbReference type="ARBA" id="ARBA00023136"/>
    </source>
</evidence>
<feature type="transmembrane region" description="Helical" evidence="5">
    <location>
        <begin position="9"/>
        <end position="28"/>
    </location>
</feature>
<evidence type="ECO:0000256" key="1">
    <source>
        <dbReference type="ARBA" id="ARBA00004236"/>
    </source>
</evidence>
<dbReference type="EMBL" id="CP011299">
    <property type="protein sequence ID" value="ANF17187.1"/>
    <property type="molecule type" value="Genomic_DNA"/>
</dbReference>
<dbReference type="OrthoDB" id="6553282at2"/>
<dbReference type="Gene3D" id="1.10.4030.10">
    <property type="entry name" value="Porin chaperone SurA, peptide-binding domain"/>
    <property type="match status" value="1"/>
</dbReference>
<evidence type="ECO:0008006" key="8">
    <source>
        <dbReference type="Google" id="ProtNLM"/>
    </source>
</evidence>
<keyword evidence="2" id="KW-1003">Cell membrane</keyword>
<name>A0A172WE17_BUCSC</name>
<dbReference type="PANTHER" id="PTHR47529">
    <property type="entry name" value="PEPTIDYL-PROLYL CIS-TRANS ISOMERASE D"/>
    <property type="match status" value="1"/>
</dbReference>
<evidence type="ECO:0000256" key="5">
    <source>
        <dbReference type="SAM" id="Phobius"/>
    </source>
</evidence>
<dbReference type="Proteomes" id="UP000077654">
    <property type="component" value="Chromosome"/>
</dbReference>
<gene>
    <name evidence="6" type="ORF">XW81_02180</name>
</gene>
<keyword evidence="7" id="KW-1185">Reference proteome</keyword>
<evidence type="ECO:0000256" key="2">
    <source>
        <dbReference type="ARBA" id="ARBA00022475"/>
    </source>
</evidence>
<dbReference type="Pfam" id="PF13624">
    <property type="entry name" value="SurA_N_3"/>
    <property type="match status" value="1"/>
</dbReference>
<dbReference type="AlphaFoldDB" id="A0A172WE17"/>
<evidence type="ECO:0000313" key="6">
    <source>
        <dbReference type="EMBL" id="ANF17187.1"/>
    </source>
</evidence>
<evidence type="ECO:0000313" key="7">
    <source>
        <dbReference type="Proteomes" id="UP000077654"/>
    </source>
</evidence>
<keyword evidence="4" id="KW-0143">Chaperone</keyword>
<dbReference type="InterPro" id="IPR027304">
    <property type="entry name" value="Trigger_fact/SurA_dom_sf"/>
</dbReference>
<sequence length="356" mass="42793">MINKKKIKLILYNIIMLVFLIIISFTLITTKSNYYRSKNDKQYIIKVNNEEIGLQEFQRRYAIELIKSNAYSNTKTLNKAYSYKYKKKIYKKVLLDIIHETLLKQYVQRLNISIKHYDVQNYIYNQKNFTRNKNFDIQKYYFFLNTLGISSKEYINIIETHLKINKFISSIINSIFSLKNETTRFNQLFSQGRMISIAPVNKLNFFEENKKIEKNRYRNANFTPKIKKNNINYFFIAKKIIYLLNHKPSKLLKKINLKFQEPQLISRFDNNKFSKLIFNLPQPNAKKNVYFIIVKDNNNLYIAKFFKMTHINLSENQKKFIALQLLQYNVNMTLNSIMNNLYAQAQIEYNSLINFK</sequence>
<dbReference type="SUPFAM" id="SSF109998">
    <property type="entry name" value="Triger factor/SurA peptide-binding domain-like"/>
    <property type="match status" value="1"/>
</dbReference>
<dbReference type="GO" id="GO:0005886">
    <property type="term" value="C:plasma membrane"/>
    <property type="evidence" value="ECO:0007669"/>
    <property type="project" value="UniProtKB-SubCell"/>
</dbReference>
<dbReference type="InterPro" id="IPR052029">
    <property type="entry name" value="PpiD_chaperone"/>
</dbReference>
<comment type="subcellular location">
    <subcellularLocation>
        <location evidence="1">Cell membrane</location>
    </subcellularLocation>
</comment>
<organism evidence="6 7">
    <name type="scientific">Buchnera aphidicola subsp. Schlechtendalia chinensis</name>
    <dbReference type="NCBI Taxonomy" id="118110"/>
    <lineage>
        <taxon>Bacteria</taxon>
        <taxon>Pseudomonadati</taxon>
        <taxon>Pseudomonadota</taxon>
        <taxon>Gammaproteobacteria</taxon>
        <taxon>Enterobacterales</taxon>
        <taxon>Erwiniaceae</taxon>
        <taxon>Buchnera</taxon>
    </lineage>
</organism>
<proteinExistence type="predicted"/>
<dbReference type="PATRIC" id="fig|118110.3.peg.435"/>